<dbReference type="GO" id="GO:0047661">
    <property type="term" value="F:amino-acid racemase activity"/>
    <property type="evidence" value="ECO:0007669"/>
    <property type="project" value="InterPro"/>
</dbReference>
<sequence length="234" mass="24164">MRQLLLINPNSSKATTEMMVDIAAAELPPGFALSGVSARSGPGMIVNSVELEAAAPEVERNWRESGRQCAGVIISAFGDPGIERVRTAAKVPVAGICEASMLEAALGGRRFGVATVTPELTDAIRHKAEQLGLDRLYTGIRLTPGDPRALAADPQALEEALALAVQACIERDGAQAVVIGGGPLGQAAIALAPRFSVPVIAPIPAAVRDLLRQLAIYDAAAGQMAAMRAKLSAA</sequence>
<dbReference type="InterPro" id="IPR053714">
    <property type="entry name" value="Iso_Racemase_Enz_sf"/>
</dbReference>
<dbReference type="Proteomes" id="UP000197596">
    <property type="component" value="Unassembled WGS sequence"/>
</dbReference>
<reference evidence="2 3" key="1">
    <citation type="submission" date="2017-06" db="EMBL/GenBank/DDBJ databases">
        <title>Herbaspirillum phytohormonus sp. nov., isolated from the root nodule of Robinia pseudoacacia in lead-zinc mine.</title>
        <authorList>
            <person name="Fan M."/>
            <person name="Lin Y."/>
        </authorList>
    </citation>
    <scope>NUCLEOTIDE SEQUENCE [LARGE SCALE GENOMIC DNA]</scope>
    <source>
        <strain evidence="2 3">HZ10</strain>
    </source>
</reference>
<evidence type="ECO:0000313" key="3">
    <source>
        <dbReference type="Proteomes" id="UP000197596"/>
    </source>
</evidence>
<dbReference type="Gene3D" id="3.40.50.12500">
    <property type="match status" value="1"/>
</dbReference>
<proteinExistence type="inferred from homology"/>
<gene>
    <name evidence="2" type="ORF">CEJ42_22960</name>
</gene>
<evidence type="ECO:0000256" key="1">
    <source>
        <dbReference type="ARBA" id="ARBA00038414"/>
    </source>
</evidence>
<dbReference type="InterPro" id="IPR015942">
    <property type="entry name" value="Asp/Glu/hydantoin_racemase"/>
</dbReference>
<dbReference type="InterPro" id="IPR052186">
    <property type="entry name" value="Hydantoin_racemase-like"/>
</dbReference>
<comment type="caution">
    <text evidence="2">The sequence shown here is derived from an EMBL/GenBank/DDBJ whole genome shotgun (WGS) entry which is preliminary data.</text>
</comment>
<dbReference type="PANTHER" id="PTHR28047:SF5">
    <property type="entry name" value="PROTEIN DCG1"/>
    <property type="match status" value="1"/>
</dbReference>
<dbReference type="PANTHER" id="PTHR28047">
    <property type="entry name" value="PROTEIN DCG1"/>
    <property type="match status" value="1"/>
</dbReference>
<dbReference type="EMBL" id="NJGU01000017">
    <property type="protein sequence ID" value="OWY26624.1"/>
    <property type="molecule type" value="Genomic_DNA"/>
</dbReference>
<comment type="similarity">
    <text evidence="1">Belongs to the HyuE racemase family.</text>
</comment>
<name>A0A246WK69_9BURK</name>
<dbReference type="Pfam" id="PF01177">
    <property type="entry name" value="Asp_Glu_race"/>
    <property type="match status" value="1"/>
</dbReference>
<accession>A0A246WK69</accession>
<protein>
    <submittedName>
        <fullName evidence="2">Hydantoin racemase</fullName>
    </submittedName>
</protein>
<organism evidence="2 3">
    <name type="scientific">Herbaspirillum robiniae</name>
    <dbReference type="NCBI Taxonomy" id="2014887"/>
    <lineage>
        <taxon>Bacteria</taxon>
        <taxon>Pseudomonadati</taxon>
        <taxon>Pseudomonadota</taxon>
        <taxon>Betaproteobacteria</taxon>
        <taxon>Burkholderiales</taxon>
        <taxon>Oxalobacteraceae</taxon>
        <taxon>Herbaspirillum</taxon>
    </lineage>
</organism>
<evidence type="ECO:0000313" key="2">
    <source>
        <dbReference type="EMBL" id="OWY26624.1"/>
    </source>
</evidence>
<dbReference type="AlphaFoldDB" id="A0A246WK69"/>
<dbReference type="RefSeq" id="WP_088752676.1">
    <property type="nucleotide sequence ID" value="NZ_NJGU01000017.1"/>
</dbReference>